<reference evidence="2" key="1">
    <citation type="submission" date="2006-10" db="EMBL/GenBank/DDBJ databases">
        <authorList>
            <person name="Amadeo P."/>
            <person name="Zhao Q."/>
            <person name="Wortman J."/>
            <person name="Fraser-Liggett C."/>
            <person name="Carlton J."/>
        </authorList>
    </citation>
    <scope>NUCLEOTIDE SEQUENCE</scope>
    <source>
        <strain evidence="2">G3</strain>
    </source>
</reference>
<dbReference type="Proteomes" id="UP000001542">
    <property type="component" value="Unassembled WGS sequence"/>
</dbReference>
<dbReference type="STRING" id="5722.A2DI36"/>
<dbReference type="Pfam" id="PF00240">
    <property type="entry name" value="ubiquitin"/>
    <property type="match status" value="1"/>
</dbReference>
<evidence type="ECO:0000313" key="3">
    <source>
        <dbReference type="Proteomes" id="UP000001542"/>
    </source>
</evidence>
<dbReference type="InterPro" id="IPR015496">
    <property type="entry name" value="Ubiquilin"/>
</dbReference>
<dbReference type="AlphaFoldDB" id="A2DI36"/>
<dbReference type="GO" id="GO:0005829">
    <property type="term" value="C:cytosol"/>
    <property type="evidence" value="ECO:0000318"/>
    <property type="project" value="GO_Central"/>
</dbReference>
<dbReference type="InterPro" id="IPR029071">
    <property type="entry name" value="Ubiquitin-like_domsf"/>
</dbReference>
<dbReference type="InterPro" id="IPR000626">
    <property type="entry name" value="Ubiquitin-like_dom"/>
</dbReference>
<evidence type="ECO:0000259" key="1">
    <source>
        <dbReference type="PROSITE" id="PS50053"/>
    </source>
</evidence>
<feature type="domain" description="Ubiquitin-like" evidence="1">
    <location>
        <begin position="21"/>
        <end position="77"/>
    </location>
</feature>
<dbReference type="PANTHER" id="PTHR10677:SF3">
    <property type="entry name" value="FI07626P-RELATED"/>
    <property type="match status" value="1"/>
</dbReference>
<dbReference type="SMART" id="SM00213">
    <property type="entry name" value="UBQ"/>
    <property type="match status" value="1"/>
</dbReference>
<dbReference type="CDD" id="cd17039">
    <property type="entry name" value="Ubl_ubiquitin_like"/>
    <property type="match status" value="1"/>
</dbReference>
<dbReference type="EMBL" id="DS113202">
    <property type="protein sequence ID" value="EAY20025.1"/>
    <property type="molecule type" value="Genomic_DNA"/>
</dbReference>
<dbReference type="SUPFAM" id="SSF54236">
    <property type="entry name" value="Ubiquitin-like"/>
    <property type="match status" value="1"/>
</dbReference>
<protein>
    <submittedName>
        <fullName evidence="2">Ubiquitin family protein</fullName>
    </submittedName>
</protein>
<name>A2DI36_TRIV3</name>
<dbReference type="Gene3D" id="3.10.20.90">
    <property type="entry name" value="Phosphatidylinositol 3-kinase Catalytic Subunit, Chain A, domain 1"/>
    <property type="match status" value="1"/>
</dbReference>
<evidence type="ECO:0000313" key="2">
    <source>
        <dbReference type="EMBL" id="EAY20025.1"/>
    </source>
</evidence>
<dbReference type="VEuPathDB" id="TrichDB:TVAGG3_0272550"/>
<dbReference type="KEGG" id="tva:5465556"/>
<organism evidence="2 3">
    <name type="scientific">Trichomonas vaginalis (strain ATCC PRA-98 / G3)</name>
    <dbReference type="NCBI Taxonomy" id="412133"/>
    <lineage>
        <taxon>Eukaryota</taxon>
        <taxon>Metamonada</taxon>
        <taxon>Parabasalia</taxon>
        <taxon>Trichomonadida</taxon>
        <taxon>Trichomonadidae</taxon>
        <taxon>Trichomonas</taxon>
    </lineage>
</organism>
<gene>
    <name evidence="2" type="ORF">TVAG_402820</name>
</gene>
<dbReference type="InParanoid" id="A2DI36"/>
<dbReference type="GO" id="GO:0031593">
    <property type="term" value="F:polyubiquitin modification-dependent protein binding"/>
    <property type="evidence" value="ECO:0000318"/>
    <property type="project" value="GO_Central"/>
</dbReference>
<reference evidence="2" key="2">
    <citation type="journal article" date="2007" name="Science">
        <title>Draft genome sequence of the sexually transmitted pathogen Trichomonas vaginalis.</title>
        <authorList>
            <person name="Carlton J.M."/>
            <person name="Hirt R.P."/>
            <person name="Silva J.C."/>
            <person name="Delcher A.L."/>
            <person name="Schatz M."/>
            <person name="Zhao Q."/>
            <person name="Wortman J.R."/>
            <person name="Bidwell S.L."/>
            <person name="Alsmark U.C.M."/>
            <person name="Besteiro S."/>
            <person name="Sicheritz-Ponten T."/>
            <person name="Noel C.J."/>
            <person name="Dacks J.B."/>
            <person name="Foster P.G."/>
            <person name="Simillion C."/>
            <person name="Van de Peer Y."/>
            <person name="Miranda-Saavedra D."/>
            <person name="Barton G.J."/>
            <person name="Westrop G.D."/>
            <person name="Mueller S."/>
            <person name="Dessi D."/>
            <person name="Fiori P.L."/>
            <person name="Ren Q."/>
            <person name="Paulsen I."/>
            <person name="Zhang H."/>
            <person name="Bastida-Corcuera F.D."/>
            <person name="Simoes-Barbosa A."/>
            <person name="Brown M.T."/>
            <person name="Hayes R.D."/>
            <person name="Mukherjee M."/>
            <person name="Okumura C.Y."/>
            <person name="Schneider R."/>
            <person name="Smith A.J."/>
            <person name="Vanacova S."/>
            <person name="Villalvazo M."/>
            <person name="Haas B.J."/>
            <person name="Pertea M."/>
            <person name="Feldblyum T.V."/>
            <person name="Utterback T.R."/>
            <person name="Shu C.L."/>
            <person name="Osoegawa K."/>
            <person name="de Jong P.J."/>
            <person name="Hrdy I."/>
            <person name="Horvathova L."/>
            <person name="Zubacova Z."/>
            <person name="Dolezal P."/>
            <person name="Malik S.B."/>
            <person name="Logsdon J.M. Jr."/>
            <person name="Henze K."/>
            <person name="Gupta A."/>
            <person name="Wang C.C."/>
            <person name="Dunne R.L."/>
            <person name="Upcroft J.A."/>
            <person name="Upcroft P."/>
            <person name="White O."/>
            <person name="Salzberg S.L."/>
            <person name="Tang P."/>
            <person name="Chiu C.-H."/>
            <person name="Lee Y.-S."/>
            <person name="Embley T.M."/>
            <person name="Coombs G.H."/>
            <person name="Mottram J.C."/>
            <person name="Tachezy J."/>
            <person name="Fraser-Liggett C.M."/>
            <person name="Johnson P.J."/>
        </authorList>
    </citation>
    <scope>NUCLEOTIDE SEQUENCE [LARGE SCALE GENOMIC DNA]</scope>
    <source>
        <strain evidence="2">G3</strain>
    </source>
</reference>
<keyword evidence="3" id="KW-1185">Reference proteome</keyword>
<dbReference type="GO" id="GO:0006511">
    <property type="term" value="P:ubiquitin-dependent protein catabolic process"/>
    <property type="evidence" value="ECO:0000318"/>
    <property type="project" value="GO_Central"/>
</dbReference>
<dbReference type="RefSeq" id="XP_001581011.1">
    <property type="nucleotide sequence ID" value="XM_001580961.1"/>
</dbReference>
<sequence length="142" mass="16224">MKIQITGENTEAFEVEVESAQSTVVELKAIIASIKETDYDDMHLFLNDKELDDEKTLEESGIQENTSLKMVKKASSDDKCFGGFPFGFFDPKKIQEMLDQVEKDPKSIYQIINQFPMLAAHPLVHPTIQQFVDHPETFKQII</sequence>
<dbReference type="PANTHER" id="PTHR10677">
    <property type="entry name" value="UBIQUILIN"/>
    <property type="match status" value="1"/>
</dbReference>
<dbReference type="FunFam" id="3.10.20.90:FF:000495">
    <property type="entry name" value="Ubiquitin family protein"/>
    <property type="match status" value="1"/>
</dbReference>
<dbReference type="VEuPathDB" id="TrichDB:TVAG_035070"/>
<accession>A2DI36</accession>
<dbReference type="PROSITE" id="PS50053">
    <property type="entry name" value="UBIQUITIN_2"/>
    <property type="match status" value="1"/>
</dbReference>
<proteinExistence type="predicted"/>